<accession>A0A0S4QEU6</accession>
<name>A0A0S4QEU6_9ACTN</name>
<dbReference type="EMBL" id="FAOZ01000001">
    <property type="protein sequence ID" value="CUU53679.1"/>
    <property type="molecule type" value="Genomic_DNA"/>
</dbReference>
<proteinExistence type="predicted"/>
<organism evidence="1 2">
    <name type="scientific">Parafrankia irregularis</name>
    <dbReference type="NCBI Taxonomy" id="795642"/>
    <lineage>
        <taxon>Bacteria</taxon>
        <taxon>Bacillati</taxon>
        <taxon>Actinomycetota</taxon>
        <taxon>Actinomycetes</taxon>
        <taxon>Frankiales</taxon>
        <taxon>Frankiaceae</taxon>
        <taxon>Parafrankia</taxon>
    </lineage>
</organism>
<gene>
    <name evidence="1" type="ORF">Ga0074812_101177</name>
</gene>
<reference evidence="2" key="1">
    <citation type="submission" date="2015-11" db="EMBL/GenBank/DDBJ databases">
        <authorList>
            <person name="Varghese N."/>
        </authorList>
    </citation>
    <scope>NUCLEOTIDE SEQUENCE [LARGE SCALE GENOMIC DNA]</scope>
    <source>
        <strain evidence="2">DSM 45899</strain>
    </source>
</reference>
<dbReference type="Proteomes" id="UP000198802">
    <property type="component" value="Unassembled WGS sequence"/>
</dbReference>
<evidence type="ECO:0000313" key="2">
    <source>
        <dbReference type="Proteomes" id="UP000198802"/>
    </source>
</evidence>
<evidence type="ECO:0000313" key="1">
    <source>
        <dbReference type="EMBL" id="CUU53679.1"/>
    </source>
</evidence>
<sequence length="31" mass="3399">MKPRIGIRLVMLLISLALLMYTVGAPYNHGG</sequence>
<protein>
    <submittedName>
        <fullName evidence="1">Uncharacterized protein</fullName>
    </submittedName>
</protein>
<dbReference type="AlphaFoldDB" id="A0A0S4QEU6"/>
<keyword evidence="2" id="KW-1185">Reference proteome</keyword>